<dbReference type="EMBL" id="KI689495">
    <property type="protein sequence ID" value="ETK72830.1"/>
    <property type="molecule type" value="Genomic_DNA"/>
</dbReference>
<evidence type="ECO:0000313" key="2">
    <source>
        <dbReference type="EMBL" id="ETL98559.1"/>
    </source>
</evidence>
<dbReference type="Proteomes" id="UP000054532">
    <property type="component" value="Unassembled WGS sequence"/>
</dbReference>
<proteinExistence type="predicted"/>
<reference evidence="3" key="3">
    <citation type="submission" date="2013-11" db="EMBL/GenBank/DDBJ databases">
        <title>The Genome Sequence of Phytophthora parasitica IAC_01/95.</title>
        <authorList>
            <consortium name="The Broad Institute Genomics Platform"/>
            <person name="Russ C."/>
            <person name="Tyler B."/>
            <person name="Panabieres F."/>
            <person name="Shan W."/>
            <person name="Tripathy S."/>
            <person name="Grunwald N."/>
            <person name="Machado M."/>
            <person name="Johnson C.S."/>
            <person name="Arredondo F."/>
            <person name="Hong C."/>
            <person name="Coffey M."/>
            <person name="Young S.K."/>
            <person name="Zeng Q."/>
            <person name="Gargeya S."/>
            <person name="Fitzgerald M."/>
            <person name="Abouelleil A."/>
            <person name="Alvarado L."/>
            <person name="Chapman S.B."/>
            <person name="Gainer-Dewar J."/>
            <person name="Goldberg J."/>
            <person name="Griggs A."/>
            <person name="Gujja S."/>
            <person name="Hansen M."/>
            <person name="Howarth C."/>
            <person name="Imamovic A."/>
            <person name="Ireland A."/>
            <person name="Larimer J."/>
            <person name="McCowan C."/>
            <person name="Murphy C."/>
            <person name="Pearson M."/>
            <person name="Poon T.W."/>
            <person name="Priest M."/>
            <person name="Roberts A."/>
            <person name="Saif S."/>
            <person name="Shea T."/>
            <person name="Sykes S."/>
            <person name="Wortman J."/>
            <person name="Nusbaum C."/>
            <person name="Birren B."/>
        </authorList>
    </citation>
    <scope>NUCLEOTIDE SEQUENCE [LARGE SCALE GENOMIC DNA]</scope>
    <source>
        <strain evidence="3">IAC_01/95</strain>
    </source>
</reference>
<dbReference type="EMBL" id="KI678518">
    <property type="protein sequence ID" value="ETL98559.1"/>
    <property type="molecule type" value="Genomic_DNA"/>
</dbReference>
<protein>
    <submittedName>
        <fullName evidence="2">Uncharacterized protein</fullName>
    </submittedName>
</protein>
<organism evidence="2">
    <name type="scientific">Phytophthora nicotianae</name>
    <name type="common">Potato buckeye rot agent</name>
    <name type="synonym">Phytophthora parasitica</name>
    <dbReference type="NCBI Taxonomy" id="4792"/>
    <lineage>
        <taxon>Eukaryota</taxon>
        <taxon>Sar</taxon>
        <taxon>Stramenopiles</taxon>
        <taxon>Oomycota</taxon>
        <taxon>Peronosporomycetes</taxon>
        <taxon>Peronosporales</taxon>
        <taxon>Peronosporaceae</taxon>
        <taxon>Phytophthora</taxon>
    </lineage>
</organism>
<reference evidence="1" key="2">
    <citation type="submission" date="2013-11" db="EMBL/GenBank/DDBJ databases">
        <title>The Genome Sequence of Phytophthora parasitica CJ02B3.</title>
        <authorList>
            <consortium name="The Broad Institute Genomics Platform"/>
            <person name="Russ C."/>
            <person name="Tyler B."/>
            <person name="Panabieres F."/>
            <person name="Shan W."/>
            <person name="Tripathy S."/>
            <person name="Grunwald N."/>
            <person name="Machado M."/>
            <person name="Johnson C.S."/>
            <person name="Arredondo F."/>
            <person name="Hong C."/>
            <person name="Coffey M."/>
            <person name="Young S.K."/>
            <person name="Zeng Q."/>
            <person name="Gargeya S."/>
            <person name="Fitzgerald M."/>
            <person name="Abouelleil A."/>
            <person name="Alvarado L."/>
            <person name="Chapman S.B."/>
            <person name="Gainer-Dewar J."/>
            <person name="Goldberg J."/>
            <person name="Griggs A."/>
            <person name="Gujja S."/>
            <person name="Hansen M."/>
            <person name="Howarth C."/>
            <person name="Imamovic A."/>
            <person name="Ireland A."/>
            <person name="Larimer J."/>
            <person name="McCowan C."/>
            <person name="Murphy C."/>
            <person name="Pearson M."/>
            <person name="Poon T.W."/>
            <person name="Priest M."/>
            <person name="Roberts A."/>
            <person name="Saif S."/>
            <person name="Shea T."/>
            <person name="Sykes S."/>
            <person name="Wortman J."/>
            <person name="Nusbaum C."/>
            <person name="Birren B."/>
        </authorList>
    </citation>
    <scope>NUCLEOTIDE SEQUENCE [LARGE SCALE GENOMIC DNA]</scope>
    <source>
        <strain evidence="1">CJ02B3</strain>
    </source>
</reference>
<sequence length="49" mass="5384">MPPLASTSCETKYSRHFAIKWRCSDFLGNTPMRATLPPQVQQGATASNS</sequence>
<reference evidence="2" key="1">
    <citation type="submission" date="2013-11" db="EMBL/GenBank/DDBJ databases">
        <title>The Genome Sequence of Phytophthora parasitica CHvinca01.</title>
        <authorList>
            <consortium name="The Broad Institute Genomics Platform"/>
            <person name="Russ C."/>
            <person name="Tyler B."/>
            <person name="Panabieres F."/>
            <person name="Shan W."/>
            <person name="Tripathy S."/>
            <person name="Grunwald N."/>
            <person name="Machado M."/>
            <person name="Johnson C.S."/>
            <person name="Arredondo F."/>
            <person name="Hong C."/>
            <person name="Coffey M."/>
            <person name="Young S.K."/>
            <person name="Zeng Q."/>
            <person name="Gargeya S."/>
            <person name="Fitzgerald M."/>
            <person name="Abouelleil A."/>
            <person name="Alvarado L."/>
            <person name="Chapman S.B."/>
            <person name="Gainer-Dewar J."/>
            <person name="Goldberg J."/>
            <person name="Griggs A."/>
            <person name="Gujja S."/>
            <person name="Hansen M."/>
            <person name="Howarth C."/>
            <person name="Imamovic A."/>
            <person name="Ireland A."/>
            <person name="Larimer J."/>
            <person name="McCowan C."/>
            <person name="Murphy C."/>
            <person name="Pearson M."/>
            <person name="Poon T.W."/>
            <person name="Priest M."/>
            <person name="Roberts A."/>
            <person name="Saif S."/>
            <person name="Shea T."/>
            <person name="Sykes S."/>
            <person name="Wortman J."/>
            <person name="Nusbaum C."/>
            <person name="Birren B."/>
        </authorList>
    </citation>
    <scope>NUCLEOTIDE SEQUENCE [LARGE SCALE GENOMIC DNA]</scope>
    <source>
        <strain evidence="2">CHvinca01</strain>
    </source>
</reference>
<accession>W2LPC8</accession>
<name>W2LPC8_PHYNI</name>
<dbReference type="Proteomes" id="UP000054423">
    <property type="component" value="Unassembled WGS sequence"/>
</dbReference>
<gene>
    <name evidence="3" type="ORF">L914_04500</name>
    <name evidence="1" type="ORF">L915_20164</name>
    <name evidence="2" type="ORF">L917_04400</name>
</gene>
<dbReference type="EMBL" id="KI691764">
    <property type="protein sequence ID" value="ETM51727.1"/>
    <property type="molecule type" value="Genomic_DNA"/>
</dbReference>
<dbReference type="AlphaFoldDB" id="W2LPC8"/>
<dbReference type="Proteomes" id="UP000053236">
    <property type="component" value="Unassembled WGS sequence"/>
</dbReference>
<evidence type="ECO:0000313" key="1">
    <source>
        <dbReference type="EMBL" id="ETK72830.1"/>
    </source>
</evidence>
<evidence type="ECO:0000313" key="3">
    <source>
        <dbReference type="EMBL" id="ETM51727.1"/>
    </source>
</evidence>